<dbReference type="RefSeq" id="WP_025386745.1">
    <property type="nucleotide sequence ID" value="NZ_LCUA01000014.1"/>
</dbReference>
<dbReference type="PRINTS" id="PR00081">
    <property type="entry name" value="GDHRDH"/>
</dbReference>
<evidence type="ECO:0000256" key="2">
    <source>
        <dbReference type="ARBA" id="ARBA00023002"/>
    </source>
</evidence>
<comment type="caution">
    <text evidence="3">The sequence shown here is derived from an EMBL/GenBank/DDBJ whole genome shotgun (WGS) entry which is preliminary data.</text>
</comment>
<dbReference type="GO" id="GO:0016491">
    <property type="term" value="F:oxidoreductase activity"/>
    <property type="evidence" value="ECO:0007669"/>
    <property type="project" value="UniProtKB-KW"/>
</dbReference>
<dbReference type="InterPro" id="IPR036291">
    <property type="entry name" value="NAD(P)-bd_dom_sf"/>
</dbReference>
<dbReference type="Pfam" id="PF13561">
    <property type="entry name" value="adh_short_C2"/>
    <property type="match status" value="1"/>
</dbReference>
<evidence type="ECO:0000256" key="1">
    <source>
        <dbReference type="ARBA" id="ARBA00006484"/>
    </source>
</evidence>
<dbReference type="SUPFAM" id="SSF51735">
    <property type="entry name" value="NAD(P)-binding Rossmann-fold domains"/>
    <property type="match status" value="1"/>
</dbReference>
<dbReference type="NCBIfam" id="NF006598">
    <property type="entry name" value="PRK09135.1"/>
    <property type="match status" value="1"/>
</dbReference>
<dbReference type="PATRIC" id="fig|29423.5.peg.1390"/>
<keyword evidence="2" id="KW-0560">Oxidoreductase</keyword>
<reference evidence="3 4" key="1">
    <citation type="submission" date="2015-11" db="EMBL/GenBank/DDBJ databases">
        <title>Genomic analysis of 38 Legionella species identifies large and diverse effector repertoires.</title>
        <authorList>
            <person name="Burstein D."/>
            <person name="Amaro F."/>
            <person name="Zusman T."/>
            <person name="Lifshitz Z."/>
            <person name="Cohen O."/>
            <person name="Gilbert J.A."/>
            <person name="Pupko T."/>
            <person name="Shuman H.A."/>
            <person name="Segal G."/>
        </authorList>
    </citation>
    <scope>NUCLEOTIDE SEQUENCE [LARGE SCALE GENOMIC DNA]</scope>
    <source>
        <strain evidence="3 4">Oak Ridge-10</strain>
    </source>
</reference>
<sequence length="249" mass="27512">MNQTTLSAPVALITGAARRIGAAIAWHLHQKGFRVVIHFNHSSQEAKALALTMNKNKDNSAQALQADLTIKNACYQLVSETVHWGKRLDLLVNNASFFKRTDVSNPSEADWNKLFDTNVRAPFWLSHASKPYLAKQRGCIINITDIHAEKPLKDYTVYCQSKAALTMQTKSLAREFAPMIRVNGVAPGAISWPEGENTLSEALQKKIIAQTPLNIHGDPTFIAHAVLAIVENPFITGEILHVDGGRRLI</sequence>
<dbReference type="InterPro" id="IPR002347">
    <property type="entry name" value="SDR_fam"/>
</dbReference>
<dbReference type="PANTHER" id="PTHR43639:SF1">
    <property type="entry name" value="SHORT-CHAIN DEHYDROGENASE_REDUCTASE FAMILY PROTEIN"/>
    <property type="match status" value="1"/>
</dbReference>
<accession>A0A0W0X1D5</accession>
<dbReference type="AlphaFoldDB" id="A0A0W0X1D5"/>
<evidence type="ECO:0000313" key="3">
    <source>
        <dbReference type="EMBL" id="KTD38383.1"/>
    </source>
</evidence>
<organism evidence="3 4">
    <name type="scientific">Legionella oakridgensis</name>
    <dbReference type="NCBI Taxonomy" id="29423"/>
    <lineage>
        <taxon>Bacteria</taxon>
        <taxon>Pseudomonadati</taxon>
        <taxon>Pseudomonadota</taxon>
        <taxon>Gammaproteobacteria</taxon>
        <taxon>Legionellales</taxon>
        <taxon>Legionellaceae</taxon>
        <taxon>Legionella</taxon>
    </lineage>
</organism>
<dbReference type="Proteomes" id="UP000054858">
    <property type="component" value="Unassembled WGS sequence"/>
</dbReference>
<name>A0A0W0X1D5_9GAMM</name>
<dbReference type="EMBL" id="LNYP01000028">
    <property type="protein sequence ID" value="KTD38383.1"/>
    <property type="molecule type" value="Genomic_DNA"/>
</dbReference>
<gene>
    <name evidence="3" type="primary">phaB_2</name>
    <name evidence="3" type="ORF">Loak_1328</name>
</gene>
<dbReference type="PRINTS" id="PR00080">
    <property type="entry name" value="SDRFAMILY"/>
</dbReference>
<dbReference type="PANTHER" id="PTHR43639">
    <property type="entry name" value="OXIDOREDUCTASE, SHORT-CHAIN DEHYDROGENASE/REDUCTASE FAMILY (AFU_ORTHOLOGUE AFUA_5G02870)"/>
    <property type="match status" value="1"/>
</dbReference>
<protein>
    <submittedName>
        <fullName evidence="3">Pteridine reductase</fullName>
    </submittedName>
</protein>
<comment type="similarity">
    <text evidence="1">Belongs to the short-chain dehydrogenases/reductases (SDR) family.</text>
</comment>
<dbReference type="Gene3D" id="3.40.50.720">
    <property type="entry name" value="NAD(P)-binding Rossmann-like Domain"/>
    <property type="match status" value="1"/>
</dbReference>
<proteinExistence type="inferred from homology"/>
<evidence type="ECO:0000313" key="4">
    <source>
        <dbReference type="Proteomes" id="UP000054858"/>
    </source>
</evidence>